<gene>
    <name evidence="1" type="ORF">PILCRDRAFT_825511</name>
</gene>
<reference evidence="1 2" key="1">
    <citation type="submission" date="2014-04" db="EMBL/GenBank/DDBJ databases">
        <authorList>
            <consortium name="DOE Joint Genome Institute"/>
            <person name="Kuo A."/>
            <person name="Tarkka M."/>
            <person name="Buscot F."/>
            <person name="Kohler A."/>
            <person name="Nagy L.G."/>
            <person name="Floudas D."/>
            <person name="Copeland A."/>
            <person name="Barry K.W."/>
            <person name="Cichocki N."/>
            <person name="Veneault-Fourrey C."/>
            <person name="LaButti K."/>
            <person name="Lindquist E.A."/>
            <person name="Lipzen A."/>
            <person name="Lundell T."/>
            <person name="Morin E."/>
            <person name="Murat C."/>
            <person name="Sun H."/>
            <person name="Tunlid A."/>
            <person name="Henrissat B."/>
            <person name="Grigoriev I.V."/>
            <person name="Hibbett D.S."/>
            <person name="Martin F."/>
            <person name="Nordberg H.P."/>
            <person name="Cantor M.N."/>
            <person name="Hua S.X."/>
        </authorList>
    </citation>
    <scope>NUCLEOTIDE SEQUENCE [LARGE SCALE GENOMIC DNA]</scope>
    <source>
        <strain evidence="1 2">F 1598</strain>
    </source>
</reference>
<name>A0A0C3EXC2_PILCF</name>
<reference evidence="2" key="2">
    <citation type="submission" date="2015-01" db="EMBL/GenBank/DDBJ databases">
        <title>Evolutionary Origins and Diversification of the Mycorrhizal Mutualists.</title>
        <authorList>
            <consortium name="DOE Joint Genome Institute"/>
            <consortium name="Mycorrhizal Genomics Consortium"/>
            <person name="Kohler A."/>
            <person name="Kuo A."/>
            <person name="Nagy L.G."/>
            <person name="Floudas D."/>
            <person name="Copeland A."/>
            <person name="Barry K.W."/>
            <person name="Cichocki N."/>
            <person name="Veneault-Fourrey C."/>
            <person name="LaButti K."/>
            <person name="Lindquist E.A."/>
            <person name="Lipzen A."/>
            <person name="Lundell T."/>
            <person name="Morin E."/>
            <person name="Murat C."/>
            <person name="Riley R."/>
            <person name="Ohm R."/>
            <person name="Sun H."/>
            <person name="Tunlid A."/>
            <person name="Henrissat B."/>
            <person name="Grigoriev I.V."/>
            <person name="Hibbett D.S."/>
            <person name="Martin F."/>
        </authorList>
    </citation>
    <scope>NUCLEOTIDE SEQUENCE [LARGE SCALE GENOMIC DNA]</scope>
    <source>
        <strain evidence="2">F 1598</strain>
    </source>
</reference>
<protein>
    <submittedName>
        <fullName evidence="1">Uncharacterized protein</fullName>
    </submittedName>
</protein>
<evidence type="ECO:0000313" key="2">
    <source>
        <dbReference type="Proteomes" id="UP000054166"/>
    </source>
</evidence>
<dbReference type="HOGENOM" id="CLU_187850_0_0_1"/>
<accession>A0A0C3EXC2</accession>
<proteinExistence type="predicted"/>
<organism evidence="1 2">
    <name type="scientific">Piloderma croceum (strain F 1598)</name>
    <dbReference type="NCBI Taxonomy" id="765440"/>
    <lineage>
        <taxon>Eukaryota</taxon>
        <taxon>Fungi</taxon>
        <taxon>Dikarya</taxon>
        <taxon>Basidiomycota</taxon>
        <taxon>Agaricomycotina</taxon>
        <taxon>Agaricomycetes</taxon>
        <taxon>Agaricomycetidae</taxon>
        <taxon>Atheliales</taxon>
        <taxon>Atheliaceae</taxon>
        <taxon>Piloderma</taxon>
    </lineage>
</organism>
<sequence length="68" mass="7630">MRKTFGNIVIDHTKEVWGLDDEGEFGGCYRPSGQPGLWFGAGDFWNSRFMSKLLAIQIKARELGLIPA</sequence>
<dbReference type="OrthoDB" id="74360at2759"/>
<dbReference type="STRING" id="765440.A0A0C3EXC2"/>
<dbReference type="AlphaFoldDB" id="A0A0C3EXC2"/>
<dbReference type="Proteomes" id="UP000054166">
    <property type="component" value="Unassembled WGS sequence"/>
</dbReference>
<dbReference type="InParanoid" id="A0A0C3EXC2"/>
<dbReference type="EMBL" id="KN833027">
    <property type="protein sequence ID" value="KIM77165.1"/>
    <property type="molecule type" value="Genomic_DNA"/>
</dbReference>
<evidence type="ECO:0000313" key="1">
    <source>
        <dbReference type="EMBL" id="KIM77165.1"/>
    </source>
</evidence>
<keyword evidence="2" id="KW-1185">Reference proteome</keyword>